<proteinExistence type="predicted"/>
<dbReference type="AlphaFoldDB" id="A0A0E9UFW5"/>
<evidence type="ECO:0000313" key="1">
    <source>
        <dbReference type="EMBL" id="JAH64155.1"/>
    </source>
</evidence>
<reference evidence="1" key="1">
    <citation type="submission" date="2014-11" db="EMBL/GenBank/DDBJ databases">
        <authorList>
            <person name="Amaro Gonzalez C."/>
        </authorList>
    </citation>
    <scope>NUCLEOTIDE SEQUENCE</scope>
</reference>
<sequence length="42" mass="4747">MMNIKSLYISFQDRISSSEEREGIGEPAAIFNIRAEKCTDVP</sequence>
<dbReference type="EMBL" id="GBXM01044422">
    <property type="protein sequence ID" value="JAH64155.1"/>
    <property type="molecule type" value="Transcribed_RNA"/>
</dbReference>
<name>A0A0E9UFW5_ANGAN</name>
<accession>A0A0E9UFW5</accession>
<protein>
    <submittedName>
        <fullName evidence="1">Uncharacterized protein</fullName>
    </submittedName>
</protein>
<organism evidence="1">
    <name type="scientific">Anguilla anguilla</name>
    <name type="common">European freshwater eel</name>
    <name type="synonym">Muraena anguilla</name>
    <dbReference type="NCBI Taxonomy" id="7936"/>
    <lineage>
        <taxon>Eukaryota</taxon>
        <taxon>Metazoa</taxon>
        <taxon>Chordata</taxon>
        <taxon>Craniata</taxon>
        <taxon>Vertebrata</taxon>
        <taxon>Euteleostomi</taxon>
        <taxon>Actinopterygii</taxon>
        <taxon>Neopterygii</taxon>
        <taxon>Teleostei</taxon>
        <taxon>Anguilliformes</taxon>
        <taxon>Anguillidae</taxon>
        <taxon>Anguilla</taxon>
    </lineage>
</organism>
<reference evidence="1" key="2">
    <citation type="journal article" date="2015" name="Fish Shellfish Immunol.">
        <title>Early steps in the European eel (Anguilla anguilla)-Vibrio vulnificus interaction in the gills: Role of the RtxA13 toxin.</title>
        <authorList>
            <person name="Callol A."/>
            <person name="Pajuelo D."/>
            <person name="Ebbesson L."/>
            <person name="Teles M."/>
            <person name="MacKenzie S."/>
            <person name="Amaro C."/>
        </authorList>
    </citation>
    <scope>NUCLEOTIDE SEQUENCE</scope>
</reference>